<accession>A0A4Q2K094</accession>
<organism evidence="10 11">
    <name type="scientific">Senegalimassilia faecalis</name>
    <dbReference type="NCBI Taxonomy" id="2509433"/>
    <lineage>
        <taxon>Bacteria</taxon>
        <taxon>Bacillati</taxon>
        <taxon>Actinomycetota</taxon>
        <taxon>Coriobacteriia</taxon>
        <taxon>Coriobacteriales</taxon>
        <taxon>Coriobacteriaceae</taxon>
        <taxon>Senegalimassilia</taxon>
    </lineage>
</organism>
<keyword evidence="5 7" id="KW-0408">Iron</keyword>
<dbReference type="GO" id="GO:0030313">
    <property type="term" value="C:cell envelope"/>
    <property type="evidence" value="ECO:0007669"/>
    <property type="project" value="UniProtKB-SubCell"/>
</dbReference>
<feature type="binding site" evidence="7">
    <location>
        <position position="120"/>
    </location>
    <ligand>
        <name>[4Fe-4S] cluster</name>
        <dbReference type="ChEBI" id="CHEBI:49883"/>
        <label>4</label>
    </ligand>
</feature>
<evidence type="ECO:0000259" key="9">
    <source>
        <dbReference type="PROSITE" id="PS51379"/>
    </source>
</evidence>
<feature type="binding site" evidence="7">
    <location>
        <position position="13"/>
    </location>
    <ligand>
        <name>[4Fe-4S] cluster</name>
        <dbReference type="ChEBI" id="CHEBI:49883"/>
        <label>1</label>
    </ligand>
</feature>
<dbReference type="AlphaFoldDB" id="A0A4Q2K094"/>
<evidence type="ECO:0000256" key="1">
    <source>
        <dbReference type="ARBA" id="ARBA00004196"/>
    </source>
</evidence>
<dbReference type="PROSITE" id="PS00198">
    <property type="entry name" value="4FE4S_FER_1"/>
    <property type="match status" value="1"/>
</dbReference>
<keyword evidence="8" id="KW-1133">Transmembrane helix</keyword>
<feature type="binding site" evidence="7">
    <location>
        <position position="145"/>
    </location>
    <ligand>
        <name>[4Fe-4S] cluster</name>
        <dbReference type="ChEBI" id="CHEBI:49883"/>
        <label>2</label>
    </ligand>
</feature>
<feature type="binding site" evidence="7">
    <location>
        <position position="19"/>
    </location>
    <ligand>
        <name>[4Fe-4S] cluster</name>
        <dbReference type="ChEBI" id="CHEBI:49883"/>
        <label>1</label>
    </ligand>
</feature>
<dbReference type="OrthoDB" id="9779457at2"/>
<dbReference type="GO" id="GO:0051539">
    <property type="term" value="F:4 iron, 4 sulfur cluster binding"/>
    <property type="evidence" value="ECO:0007669"/>
    <property type="project" value="UniProtKB-KW"/>
</dbReference>
<keyword evidence="11" id="KW-1185">Reference proteome</keyword>
<dbReference type="InterPro" id="IPR014603">
    <property type="entry name" value="Formate_DH_Fe-S_su"/>
</dbReference>
<evidence type="ECO:0000256" key="7">
    <source>
        <dbReference type="PIRSR" id="PIRSR036298-50"/>
    </source>
</evidence>
<name>A0A4Q2K094_9ACTN</name>
<keyword evidence="8" id="KW-0812">Transmembrane</keyword>
<dbReference type="GO" id="GO:0045333">
    <property type="term" value="P:cellular respiration"/>
    <property type="evidence" value="ECO:0007669"/>
    <property type="project" value="InterPro"/>
</dbReference>
<proteinExistence type="predicted"/>
<feature type="transmembrane region" description="Helical" evidence="8">
    <location>
        <begin position="241"/>
        <end position="263"/>
    </location>
</feature>
<dbReference type="GO" id="GO:0046872">
    <property type="term" value="F:metal ion binding"/>
    <property type="evidence" value="ECO:0007669"/>
    <property type="project" value="UniProtKB-KW"/>
</dbReference>
<evidence type="ECO:0000256" key="4">
    <source>
        <dbReference type="ARBA" id="ARBA00022737"/>
    </source>
</evidence>
<dbReference type="Pfam" id="PF13247">
    <property type="entry name" value="Fer4_11"/>
    <property type="match status" value="1"/>
</dbReference>
<evidence type="ECO:0000313" key="11">
    <source>
        <dbReference type="Proteomes" id="UP000293345"/>
    </source>
</evidence>
<evidence type="ECO:0000256" key="8">
    <source>
        <dbReference type="SAM" id="Phobius"/>
    </source>
</evidence>
<feature type="binding site" evidence="7">
    <location>
        <position position="84"/>
    </location>
    <ligand>
        <name>[4Fe-4S] cluster</name>
        <dbReference type="ChEBI" id="CHEBI:49883"/>
        <label>3</label>
    </ligand>
</feature>
<dbReference type="Proteomes" id="UP000293345">
    <property type="component" value="Unassembled WGS sequence"/>
</dbReference>
<comment type="cofactor">
    <cofactor evidence="7">
        <name>[4Fe-4S] cluster</name>
        <dbReference type="ChEBI" id="CHEBI:49883"/>
    </cofactor>
    <text evidence="7">Binds 4 [4Fe-4S] clusters per subunit.</text>
</comment>
<feature type="binding site" evidence="7">
    <location>
        <position position="124"/>
    </location>
    <ligand>
        <name>[4Fe-4S] cluster</name>
        <dbReference type="ChEBI" id="CHEBI:49883"/>
        <label>3</label>
    </ligand>
</feature>
<dbReference type="PANTHER" id="PTHR43545:SF6">
    <property type="entry name" value="FORMATE DEHYDROGENASE, NITRATE-INDUCIBLE, IRON-SULFUR SUBUNIT"/>
    <property type="match status" value="1"/>
</dbReference>
<keyword evidence="6 7" id="KW-0411">Iron-sulfur</keyword>
<evidence type="ECO:0000256" key="3">
    <source>
        <dbReference type="ARBA" id="ARBA00022723"/>
    </source>
</evidence>
<feature type="binding site" evidence="7">
    <location>
        <position position="148"/>
    </location>
    <ligand>
        <name>[4Fe-4S] cluster</name>
        <dbReference type="ChEBI" id="CHEBI:49883"/>
        <label>2</label>
    </ligand>
</feature>
<feature type="binding site" evidence="7">
    <location>
        <position position="117"/>
    </location>
    <ligand>
        <name>[4Fe-4S] cluster</name>
        <dbReference type="ChEBI" id="CHEBI:49883"/>
        <label>4</label>
    </ligand>
</feature>
<dbReference type="PANTHER" id="PTHR43545">
    <property type="entry name" value="FORMATE DEHYDROGENASE, NITRATE-INDUCIBLE, IRON-SULFUR SUBUNIT"/>
    <property type="match status" value="1"/>
</dbReference>
<keyword evidence="8" id="KW-0472">Membrane</keyword>
<feature type="domain" description="4Fe-4S ferredoxin-type" evidence="9">
    <location>
        <begin position="72"/>
        <end position="103"/>
    </location>
</feature>
<keyword evidence="4" id="KW-0677">Repeat</keyword>
<dbReference type="InterPro" id="IPR017900">
    <property type="entry name" value="4Fe4S_Fe_S_CS"/>
</dbReference>
<evidence type="ECO:0000256" key="2">
    <source>
        <dbReference type="ARBA" id="ARBA00022485"/>
    </source>
</evidence>
<dbReference type="PIRSF" id="PIRSF036298">
    <property type="entry name" value="FDH_4Fe4S"/>
    <property type="match status" value="1"/>
</dbReference>
<comment type="caution">
    <text evidence="10">The sequence shown here is derived from an EMBL/GenBank/DDBJ whole genome shotgun (WGS) entry which is preliminary data.</text>
</comment>
<dbReference type="InterPro" id="IPR051555">
    <property type="entry name" value="FDH_Electron_Transfer_Unit"/>
</dbReference>
<dbReference type="GO" id="GO:0015944">
    <property type="term" value="P:formate oxidation"/>
    <property type="evidence" value="ECO:0007669"/>
    <property type="project" value="InterPro"/>
</dbReference>
<comment type="subcellular location">
    <subcellularLocation>
        <location evidence="1">Cell envelope</location>
    </subcellularLocation>
</comment>
<keyword evidence="2 7" id="KW-0004">4Fe-4S</keyword>
<feature type="domain" description="4Fe-4S ferredoxin-type" evidence="9">
    <location>
        <begin position="4"/>
        <end position="34"/>
    </location>
</feature>
<reference evidence="10 11" key="1">
    <citation type="submission" date="2019-01" db="EMBL/GenBank/DDBJ databases">
        <title>Senegalimassilia sp. nov. KGMB04484 isolated human feces.</title>
        <authorList>
            <person name="Han K.-I."/>
            <person name="Kim J.-S."/>
            <person name="Lee K.C."/>
            <person name="Suh M.K."/>
            <person name="Eom M.K."/>
            <person name="Lee J.H."/>
            <person name="Park S.-H."/>
            <person name="Kang S.W."/>
            <person name="Park J.-E."/>
            <person name="Oh B.S."/>
            <person name="Yu S.Y."/>
            <person name="Choi S.-H."/>
            <person name="Lee D.H."/>
            <person name="Yoon H."/>
            <person name="Kim B.-Y."/>
            <person name="Lee J.H."/>
            <person name="Lee J.-S."/>
        </authorList>
    </citation>
    <scope>NUCLEOTIDE SEQUENCE [LARGE SCALE GENOMIC DNA]</scope>
    <source>
        <strain evidence="10 11">KGMB04484</strain>
    </source>
</reference>
<feature type="binding site" evidence="7">
    <location>
        <position position="164"/>
    </location>
    <ligand>
        <name>[4Fe-4S] cluster</name>
        <dbReference type="ChEBI" id="CHEBI:49883"/>
        <label>1</label>
    </ligand>
</feature>
<dbReference type="RefSeq" id="WP_129422824.1">
    <property type="nucleotide sequence ID" value="NZ_SDPW01000001.1"/>
</dbReference>
<feature type="binding site" evidence="7">
    <location>
        <position position="93"/>
    </location>
    <ligand>
        <name>[4Fe-4S] cluster</name>
        <dbReference type="ChEBI" id="CHEBI:49883"/>
        <label>4</label>
    </ligand>
</feature>
<feature type="binding site" evidence="7">
    <location>
        <position position="16"/>
    </location>
    <ligand>
        <name>[4Fe-4S] cluster</name>
        <dbReference type="ChEBI" id="CHEBI:49883"/>
        <label>1</label>
    </ligand>
</feature>
<protein>
    <submittedName>
        <fullName evidence="10">4Fe-4S dicluster domain-containing protein</fullName>
    </submittedName>
</protein>
<feature type="binding site" evidence="7">
    <location>
        <position position="81"/>
    </location>
    <ligand>
        <name>[4Fe-4S] cluster</name>
        <dbReference type="ChEBI" id="CHEBI:49883"/>
        <label>3</label>
    </ligand>
</feature>
<dbReference type="InterPro" id="IPR017896">
    <property type="entry name" value="4Fe4S_Fe-S-bd"/>
</dbReference>
<sequence>MSEKAIYFDSSKCTACKGCQVACKCWNNLPSPLGTNETKWSGTHQNPADINGNTRLIVTFNELAGDSKIKPVKWAFGRRACQHCTDAPCATVCPGGALVRNEDTGFVEVHQDKCVGCQYCHSVCPFDVPRYESNGLLDKTVIDKCTGCADRVSHGMAPACVSTCQPNALQFGDRDEMIAKGKEKVEWLHENGYPDACLFGENEMGGLHVIQVLKYGIEAHGQVADPQVPATAQLTQIMKPVTGALTGLTVVGLAAMFGLAVGYKRDTLAYNPETEDTVSVVTGDVVQHGDPQDDKSVVEHITENLPFGKGGK</sequence>
<dbReference type="Gene3D" id="3.30.70.20">
    <property type="match status" value="2"/>
</dbReference>
<feature type="binding site" evidence="7">
    <location>
        <position position="114"/>
    </location>
    <ligand>
        <name>[4Fe-4S] cluster</name>
        <dbReference type="ChEBI" id="CHEBI:49883"/>
        <label>4</label>
    </ligand>
</feature>
<dbReference type="SUPFAM" id="SSF54862">
    <property type="entry name" value="4Fe-4S ferredoxins"/>
    <property type="match status" value="1"/>
</dbReference>
<keyword evidence="3 7" id="KW-0479">Metal-binding</keyword>
<gene>
    <name evidence="10" type="ORF">ET524_00220</name>
</gene>
<feature type="binding site" evidence="7">
    <location>
        <position position="23"/>
    </location>
    <ligand>
        <name>[4Fe-4S] cluster</name>
        <dbReference type="ChEBI" id="CHEBI:49883"/>
        <label>2</label>
    </ligand>
</feature>
<evidence type="ECO:0000313" key="10">
    <source>
        <dbReference type="EMBL" id="RXZ53093.1"/>
    </source>
</evidence>
<feature type="binding site" evidence="7">
    <location>
        <position position="89"/>
    </location>
    <ligand>
        <name>[4Fe-4S] cluster</name>
        <dbReference type="ChEBI" id="CHEBI:49883"/>
        <label>3</label>
    </ligand>
</feature>
<evidence type="ECO:0000256" key="6">
    <source>
        <dbReference type="ARBA" id="ARBA00023014"/>
    </source>
</evidence>
<evidence type="ECO:0000256" key="5">
    <source>
        <dbReference type="ARBA" id="ARBA00023004"/>
    </source>
</evidence>
<dbReference type="EMBL" id="SDPW01000001">
    <property type="protein sequence ID" value="RXZ53093.1"/>
    <property type="molecule type" value="Genomic_DNA"/>
</dbReference>
<feature type="binding site" evidence="7">
    <location>
        <position position="160"/>
    </location>
    <ligand>
        <name>[4Fe-4S] cluster</name>
        <dbReference type="ChEBI" id="CHEBI:49883"/>
        <label>2</label>
    </ligand>
</feature>
<dbReference type="PROSITE" id="PS51379">
    <property type="entry name" value="4FE4S_FER_2"/>
    <property type="match status" value="3"/>
</dbReference>
<feature type="domain" description="4Fe-4S ferredoxin-type" evidence="9">
    <location>
        <begin position="105"/>
        <end position="134"/>
    </location>
</feature>